<keyword evidence="2" id="KW-1185">Reference proteome</keyword>
<evidence type="ECO:0000313" key="2">
    <source>
        <dbReference type="Proteomes" id="UP001200557"/>
    </source>
</evidence>
<comment type="caution">
    <text evidence="1">The sequence shown here is derived from an EMBL/GenBank/DDBJ whole genome shotgun (WGS) entry which is preliminary data.</text>
</comment>
<accession>A0ABS9CQU2</accession>
<reference evidence="1 2" key="1">
    <citation type="submission" date="2022-01" db="EMBL/GenBank/DDBJ databases">
        <title>Octadecabacter sp. nov., isolated from a marine alga.</title>
        <authorList>
            <person name="Jin M.S."/>
            <person name="Kim H.M."/>
            <person name="Han D.M."/>
            <person name="Jung J.J."/>
            <person name="Jeon C.O."/>
        </authorList>
    </citation>
    <scope>NUCLEOTIDE SEQUENCE [LARGE SCALE GENOMIC DNA]</scope>
    <source>
        <strain evidence="1 2">G9-8</strain>
    </source>
</reference>
<gene>
    <name evidence="1" type="ORF">L0664_00850</name>
</gene>
<proteinExistence type="predicted"/>
<evidence type="ECO:0000313" key="1">
    <source>
        <dbReference type="EMBL" id="MCF2869599.1"/>
    </source>
</evidence>
<name>A0ABS9CQU2_9RHOB</name>
<dbReference type="EMBL" id="JAKGAQ010000001">
    <property type="protein sequence ID" value="MCF2869599.1"/>
    <property type="molecule type" value="Genomic_DNA"/>
</dbReference>
<dbReference type="Proteomes" id="UP001200557">
    <property type="component" value="Unassembled WGS sequence"/>
</dbReference>
<protein>
    <recommendedName>
        <fullName evidence="3">Lipoprotein</fullName>
    </recommendedName>
</protein>
<sequence length="87" mass="9031">MVCAFAGCTPAPVSPERVAEICEDRARAAQGPTGGVTIGTNSRTGGFGSVEIGVSSDFISGRDPIEVYATCVFERTGTTPIRPPDLR</sequence>
<organism evidence="1 2">
    <name type="scientific">Octadecabacter dasysiphoniae</name>
    <dbReference type="NCBI Taxonomy" id="2909341"/>
    <lineage>
        <taxon>Bacteria</taxon>
        <taxon>Pseudomonadati</taxon>
        <taxon>Pseudomonadota</taxon>
        <taxon>Alphaproteobacteria</taxon>
        <taxon>Rhodobacterales</taxon>
        <taxon>Roseobacteraceae</taxon>
        <taxon>Octadecabacter</taxon>
    </lineage>
</organism>
<evidence type="ECO:0008006" key="3">
    <source>
        <dbReference type="Google" id="ProtNLM"/>
    </source>
</evidence>